<dbReference type="GO" id="GO:0005524">
    <property type="term" value="F:ATP binding"/>
    <property type="evidence" value="ECO:0007669"/>
    <property type="project" value="UniProtKB-KW"/>
</dbReference>
<organism evidence="13">
    <name type="scientific">Blastochloris viridis</name>
    <name type="common">Rhodopseudomonas viridis</name>
    <dbReference type="NCBI Taxonomy" id="1079"/>
    <lineage>
        <taxon>Bacteria</taxon>
        <taxon>Pseudomonadati</taxon>
        <taxon>Pseudomonadota</taxon>
        <taxon>Alphaproteobacteria</taxon>
        <taxon>Hyphomicrobiales</taxon>
        <taxon>Blastochloridaceae</taxon>
        <taxon>Blastochloris</taxon>
    </lineage>
</organism>
<comment type="function">
    <text evidence="11">Catalyzes the reversible phosphorylation of UMP to UDP.</text>
</comment>
<keyword evidence="4 11" id="KW-0963">Cytoplasm</keyword>
<comment type="subunit">
    <text evidence="11">Homohexamer.</text>
</comment>
<sequence>MSAVPYRRVLVKVSGEALMGPDAFGLHPPTVTRIAADLADARALGVELAVVVGGGNIFRGVQGAAKGLDRATADQLGMLATVMNALALEAAIEAAGTPARTMSAVAMPTVCEPYSRQKALSHLAKGRVVLLAGGTGNPFFTTDTGGALRAAELGCGALLKATNVDGVYSSDPKADPAAVRYERLTHSEAIDRQLGVMDAAAFALARESRMPIIVFSIQEPGAVTAVLRGEGRATLVTA</sequence>
<dbReference type="GO" id="GO:0006225">
    <property type="term" value="P:UDP biosynthetic process"/>
    <property type="evidence" value="ECO:0007669"/>
    <property type="project" value="TreeGrafter"/>
</dbReference>
<comment type="similarity">
    <text evidence="3 11">Belongs to the UMP kinase family.</text>
</comment>
<feature type="binding site" evidence="11">
    <location>
        <position position="171"/>
    </location>
    <ligand>
        <name>ATP</name>
        <dbReference type="ChEBI" id="CHEBI:30616"/>
    </ligand>
</feature>
<dbReference type="SUPFAM" id="SSF53633">
    <property type="entry name" value="Carbamate kinase-like"/>
    <property type="match status" value="1"/>
</dbReference>
<dbReference type="PANTHER" id="PTHR42833:SF4">
    <property type="entry name" value="URIDYLATE KINASE PUMPKIN, CHLOROPLASTIC"/>
    <property type="match status" value="1"/>
</dbReference>
<dbReference type="InterPro" id="IPR015963">
    <property type="entry name" value="Uridylate_kinase_bac"/>
</dbReference>
<dbReference type="Gene3D" id="3.40.1160.10">
    <property type="entry name" value="Acetylglutamate kinase-like"/>
    <property type="match status" value="1"/>
</dbReference>
<dbReference type="UniPathway" id="UPA00159">
    <property type="reaction ID" value="UER00275"/>
</dbReference>
<evidence type="ECO:0000256" key="6">
    <source>
        <dbReference type="ARBA" id="ARBA00022741"/>
    </source>
</evidence>
<comment type="caution">
    <text evidence="11">Lacks conserved residue(s) required for the propagation of feature annotation.</text>
</comment>
<dbReference type="EMBL" id="AP014854">
    <property type="protein sequence ID" value="BAR99866.1"/>
    <property type="molecule type" value="Genomic_DNA"/>
</dbReference>
<dbReference type="Pfam" id="PF00696">
    <property type="entry name" value="AA_kinase"/>
    <property type="match status" value="1"/>
</dbReference>
<dbReference type="GO" id="GO:0005829">
    <property type="term" value="C:cytosol"/>
    <property type="evidence" value="ECO:0007669"/>
    <property type="project" value="TreeGrafter"/>
</dbReference>
<protein>
    <recommendedName>
        <fullName evidence="11">Uridylate kinase</fullName>
        <shortName evidence="11">UK</shortName>
        <ecNumber evidence="11">2.7.4.22</ecNumber>
    </recommendedName>
    <alternativeName>
        <fullName evidence="11">Uridine monophosphate kinase</fullName>
        <shortName evidence="11">UMP kinase</shortName>
        <shortName evidence="11">UMPK</shortName>
    </alternativeName>
</protein>
<dbReference type="FunFam" id="3.40.1160.10:FF:000001">
    <property type="entry name" value="Uridylate kinase"/>
    <property type="match status" value="1"/>
</dbReference>
<feature type="binding site" evidence="11">
    <location>
        <position position="54"/>
    </location>
    <ligand>
        <name>UMP</name>
        <dbReference type="ChEBI" id="CHEBI:57865"/>
    </ligand>
</feature>
<dbReference type="KEGG" id="bvr:BVIR_2435"/>
<keyword evidence="6 11" id="KW-0547">Nucleotide-binding</keyword>
<feature type="binding site" evidence="11">
    <location>
        <position position="74"/>
    </location>
    <ligand>
        <name>UMP</name>
        <dbReference type="ChEBI" id="CHEBI:57865"/>
    </ligand>
</feature>
<gene>
    <name evidence="11" type="primary">pyrH</name>
    <name evidence="13" type="ORF">BV133_2273</name>
</gene>
<evidence type="ECO:0000256" key="3">
    <source>
        <dbReference type="ARBA" id="ARBA00007614"/>
    </source>
</evidence>
<evidence type="ECO:0000256" key="7">
    <source>
        <dbReference type="ARBA" id="ARBA00022777"/>
    </source>
</evidence>
<dbReference type="RefSeq" id="WP_055038857.1">
    <property type="nucleotide sequence ID" value="NZ_AP014854.2"/>
</dbReference>
<dbReference type="CDD" id="cd04254">
    <property type="entry name" value="AAK_UMPK-PyrH-Ec"/>
    <property type="match status" value="1"/>
</dbReference>
<evidence type="ECO:0000259" key="12">
    <source>
        <dbReference type="Pfam" id="PF00696"/>
    </source>
</evidence>
<dbReference type="InterPro" id="IPR036393">
    <property type="entry name" value="AceGlu_kinase-like_sf"/>
</dbReference>
<feature type="binding site" evidence="11">
    <location>
        <position position="59"/>
    </location>
    <ligand>
        <name>ATP</name>
        <dbReference type="ChEBI" id="CHEBI:30616"/>
    </ligand>
</feature>
<evidence type="ECO:0000256" key="11">
    <source>
        <dbReference type="HAMAP-Rule" id="MF_01220"/>
    </source>
</evidence>
<feature type="binding site" evidence="11">
    <location>
        <position position="55"/>
    </location>
    <ligand>
        <name>ATP</name>
        <dbReference type="ChEBI" id="CHEBI:30616"/>
    </ligand>
</feature>
<comment type="pathway">
    <text evidence="2 11">Pyrimidine metabolism; CTP biosynthesis via de novo pathway; UDP from UMP (UMPK route): step 1/1.</text>
</comment>
<comment type="subcellular location">
    <subcellularLocation>
        <location evidence="1 11">Cytoplasm</location>
    </subcellularLocation>
</comment>
<evidence type="ECO:0000256" key="9">
    <source>
        <dbReference type="ARBA" id="ARBA00022975"/>
    </source>
</evidence>
<comment type="catalytic activity">
    <reaction evidence="10 11">
        <text>UMP + ATP = UDP + ADP</text>
        <dbReference type="Rhea" id="RHEA:24400"/>
        <dbReference type="ChEBI" id="CHEBI:30616"/>
        <dbReference type="ChEBI" id="CHEBI:57865"/>
        <dbReference type="ChEBI" id="CHEBI:58223"/>
        <dbReference type="ChEBI" id="CHEBI:456216"/>
        <dbReference type="EC" id="2.7.4.22"/>
    </reaction>
</comment>
<dbReference type="NCBIfam" id="TIGR02075">
    <property type="entry name" value="pyrH_bact"/>
    <property type="match status" value="1"/>
</dbReference>
<accession>A0A182D2Z1</accession>
<dbReference type="InterPro" id="IPR001048">
    <property type="entry name" value="Asp/Glu/Uridylate_kinase"/>
</dbReference>
<evidence type="ECO:0000256" key="10">
    <source>
        <dbReference type="ARBA" id="ARBA00047767"/>
    </source>
</evidence>
<dbReference type="PATRIC" id="fig|1079.6.peg.2544"/>
<feature type="domain" description="Aspartate/glutamate/uridylate kinase" evidence="12">
    <location>
        <begin position="8"/>
        <end position="216"/>
    </location>
</feature>
<feature type="binding site" evidence="11">
    <location>
        <position position="168"/>
    </location>
    <ligand>
        <name>ATP</name>
        <dbReference type="ChEBI" id="CHEBI:30616"/>
    </ligand>
</feature>
<proteinExistence type="inferred from homology"/>
<evidence type="ECO:0000313" key="13">
    <source>
        <dbReference type="EMBL" id="BAR99866.1"/>
    </source>
</evidence>
<dbReference type="PIRSF" id="PIRSF005650">
    <property type="entry name" value="Uridylate_kin"/>
    <property type="match status" value="1"/>
</dbReference>
<dbReference type="HAMAP" id="MF_01220_B">
    <property type="entry name" value="PyrH_B"/>
    <property type="match status" value="1"/>
</dbReference>
<feature type="binding site" evidence="11">
    <location>
        <begin position="12"/>
        <end position="15"/>
    </location>
    <ligand>
        <name>ATP</name>
        <dbReference type="ChEBI" id="CHEBI:30616"/>
    </ligand>
</feature>
<keyword evidence="7 11" id="KW-0418">Kinase</keyword>
<dbReference type="GO" id="GO:0044210">
    <property type="term" value="P:'de novo' CTP biosynthetic process"/>
    <property type="evidence" value="ECO:0007669"/>
    <property type="project" value="UniProtKB-UniRule"/>
</dbReference>
<dbReference type="EC" id="2.7.4.22" evidence="11"/>
<evidence type="ECO:0000256" key="5">
    <source>
        <dbReference type="ARBA" id="ARBA00022679"/>
    </source>
</evidence>
<evidence type="ECO:0000256" key="2">
    <source>
        <dbReference type="ARBA" id="ARBA00004791"/>
    </source>
</evidence>
<dbReference type="InterPro" id="IPR011817">
    <property type="entry name" value="Uridylate_kinase"/>
</dbReference>
<dbReference type="AlphaFoldDB" id="A0A182D2Z1"/>
<name>A0A182D2Z1_BLAVI</name>
<evidence type="ECO:0000256" key="8">
    <source>
        <dbReference type="ARBA" id="ARBA00022840"/>
    </source>
</evidence>
<feature type="binding site" evidence="11">
    <location>
        <position position="162"/>
    </location>
    <ligand>
        <name>ATP</name>
        <dbReference type="ChEBI" id="CHEBI:30616"/>
    </ligand>
</feature>
<dbReference type="OrthoDB" id="9807458at2"/>
<feature type="binding site" evidence="11">
    <location>
        <position position="163"/>
    </location>
    <ligand>
        <name>ATP</name>
        <dbReference type="ChEBI" id="CHEBI:30616"/>
    </ligand>
</feature>
<comment type="activity regulation">
    <text evidence="11">Inhibited by UTP.</text>
</comment>
<reference evidence="13" key="1">
    <citation type="journal article" date="2015" name="Genome Announc.">
        <title>Complete Genome Sequence of the Bacteriochlorophyll b-Producing Photosynthetic Bacterium Blastochloris viridis.</title>
        <authorList>
            <person name="Tsukatani Y."/>
            <person name="Hirose Y."/>
            <person name="Harada J."/>
            <person name="Misawa N."/>
            <person name="Mori K."/>
            <person name="Inoue K."/>
            <person name="Tamiaki H."/>
        </authorList>
    </citation>
    <scope>NUCLEOTIDE SEQUENCE [LARGE SCALE GENOMIC DNA]</scope>
    <source>
        <strain evidence="13">DSM 133</strain>
    </source>
</reference>
<keyword evidence="5 11" id="KW-0808">Transferase</keyword>
<evidence type="ECO:0000256" key="1">
    <source>
        <dbReference type="ARBA" id="ARBA00004496"/>
    </source>
</evidence>
<evidence type="ECO:0000256" key="4">
    <source>
        <dbReference type="ARBA" id="ARBA00022490"/>
    </source>
</evidence>
<dbReference type="GO" id="GO:0033862">
    <property type="term" value="F:UMP kinase activity"/>
    <property type="evidence" value="ECO:0007669"/>
    <property type="project" value="UniProtKB-EC"/>
</dbReference>
<keyword evidence="8 11" id="KW-0067">ATP-binding</keyword>
<feature type="binding site" evidence="11">
    <location>
        <begin position="135"/>
        <end position="142"/>
    </location>
    <ligand>
        <name>UMP</name>
        <dbReference type="ChEBI" id="CHEBI:57865"/>
    </ligand>
</feature>
<keyword evidence="9 11" id="KW-0665">Pyrimidine biosynthesis</keyword>
<dbReference type="PANTHER" id="PTHR42833">
    <property type="entry name" value="URIDYLATE KINASE"/>
    <property type="match status" value="1"/>
</dbReference>